<accession>A0ABV6PBJ9</accession>
<keyword evidence="1" id="KW-0378">Hydrolase</keyword>
<keyword evidence="4" id="KW-1185">Reference proteome</keyword>
<keyword evidence="2" id="KW-0812">Transmembrane</keyword>
<dbReference type="InterPro" id="IPR053465">
    <property type="entry name" value="Sortase_Class_E"/>
</dbReference>
<sequence>MSRRKRNWFAAIIGFIGEILMTLGVLLLLFVVWELWWTNFDAEKAQKVATQELFTETKEQELTGELKLGEGEVFGVMYAPRLGENYAVPISEGTTDEVLNTVGLGRYTESQWPGEVGNFAIAGHRQTHGAVLWNMDKFQDGDKVYVQTLQKYYTYEVEVIKVVQPNQSEVIAANPFDPNQQPDESWLTLTTCHPPYTTLERMITHAKLVDERPASDGPPAEIKEVVEKTVNAAQSGL</sequence>
<dbReference type="Pfam" id="PF04203">
    <property type="entry name" value="Sortase"/>
    <property type="match status" value="1"/>
</dbReference>
<evidence type="ECO:0000256" key="1">
    <source>
        <dbReference type="ARBA" id="ARBA00022801"/>
    </source>
</evidence>
<feature type="transmembrane region" description="Helical" evidence="2">
    <location>
        <begin position="12"/>
        <end position="37"/>
    </location>
</feature>
<dbReference type="NCBIfam" id="TIGR01076">
    <property type="entry name" value="sortase_fam"/>
    <property type="match status" value="1"/>
</dbReference>
<dbReference type="Proteomes" id="UP001589862">
    <property type="component" value="Unassembled WGS sequence"/>
</dbReference>
<evidence type="ECO:0000313" key="4">
    <source>
        <dbReference type="Proteomes" id="UP001589862"/>
    </source>
</evidence>
<comment type="caution">
    <text evidence="3">The sequence shown here is derived from an EMBL/GenBank/DDBJ whole genome shotgun (WGS) entry which is preliminary data.</text>
</comment>
<dbReference type="RefSeq" id="WP_377459657.1">
    <property type="nucleotide sequence ID" value="NZ_JBHLUB010000030.1"/>
</dbReference>
<dbReference type="SUPFAM" id="SSF63817">
    <property type="entry name" value="Sortase"/>
    <property type="match status" value="1"/>
</dbReference>
<organism evidence="3 4">
    <name type="scientific">Micrococcoides hystricis</name>
    <dbReference type="NCBI Taxonomy" id="1572761"/>
    <lineage>
        <taxon>Bacteria</taxon>
        <taxon>Bacillati</taxon>
        <taxon>Actinomycetota</taxon>
        <taxon>Actinomycetes</taxon>
        <taxon>Micrococcales</taxon>
        <taxon>Micrococcaceae</taxon>
        <taxon>Micrococcoides</taxon>
    </lineage>
</organism>
<dbReference type="NCBIfam" id="NF033747">
    <property type="entry name" value="class_E_sortase"/>
    <property type="match status" value="1"/>
</dbReference>
<dbReference type="InterPro" id="IPR042003">
    <property type="entry name" value="Sortase_E"/>
</dbReference>
<proteinExistence type="predicted"/>
<evidence type="ECO:0000313" key="3">
    <source>
        <dbReference type="EMBL" id="MFC0582473.1"/>
    </source>
</evidence>
<dbReference type="CDD" id="cd05830">
    <property type="entry name" value="Sortase_E"/>
    <property type="match status" value="1"/>
</dbReference>
<dbReference type="Gene3D" id="2.40.260.10">
    <property type="entry name" value="Sortase"/>
    <property type="match status" value="1"/>
</dbReference>
<dbReference type="EMBL" id="JBHLUB010000030">
    <property type="protein sequence ID" value="MFC0582473.1"/>
    <property type="molecule type" value="Genomic_DNA"/>
</dbReference>
<reference evidence="3 4" key="1">
    <citation type="submission" date="2024-09" db="EMBL/GenBank/DDBJ databases">
        <authorList>
            <person name="Sun Q."/>
            <person name="Mori K."/>
        </authorList>
    </citation>
    <scope>NUCLEOTIDE SEQUENCE [LARGE SCALE GENOMIC DNA]</scope>
    <source>
        <strain evidence="3 4">NCAIM B.02604</strain>
    </source>
</reference>
<name>A0ABV6PBJ9_9MICC</name>
<keyword evidence="2" id="KW-1133">Transmembrane helix</keyword>
<evidence type="ECO:0000256" key="2">
    <source>
        <dbReference type="SAM" id="Phobius"/>
    </source>
</evidence>
<dbReference type="InterPro" id="IPR023365">
    <property type="entry name" value="Sortase_dom-sf"/>
</dbReference>
<gene>
    <name evidence="3" type="ORF">ACFFFR_08785</name>
</gene>
<protein>
    <submittedName>
        <fullName evidence="3">Class E sortase</fullName>
    </submittedName>
</protein>
<keyword evidence="2" id="KW-0472">Membrane</keyword>
<dbReference type="InterPro" id="IPR005754">
    <property type="entry name" value="Sortase"/>
</dbReference>